<evidence type="ECO:0000256" key="8">
    <source>
        <dbReference type="ARBA" id="ARBA00023136"/>
    </source>
</evidence>
<dbReference type="GO" id="GO:0005886">
    <property type="term" value="C:plasma membrane"/>
    <property type="evidence" value="ECO:0007669"/>
    <property type="project" value="UniProtKB-SubCell"/>
</dbReference>
<evidence type="ECO:0000256" key="4">
    <source>
        <dbReference type="ARBA" id="ARBA00022448"/>
    </source>
</evidence>
<dbReference type="InterPro" id="IPR002528">
    <property type="entry name" value="MATE_fam"/>
</dbReference>
<comment type="caution">
    <text evidence="11">The sequence shown here is derived from an EMBL/GenBank/DDBJ whole genome shotgun (WGS) entry which is preliminary data.</text>
</comment>
<gene>
    <name evidence="11" type="ORF">HMPREF0216_02446</name>
</gene>
<dbReference type="CDD" id="cd13143">
    <property type="entry name" value="MATE_MepA_like"/>
    <property type="match status" value="1"/>
</dbReference>
<dbReference type="GO" id="GO:0015297">
    <property type="term" value="F:antiporter activity"/>
    <property type="evidence" value="ECO:0007669"/>
    <property type="project" value="InterPro"/>
</dbReference>
<feature type="transmembrane region" description="Helical" evidence="10">
    <location>
        <begin position="54"/>
        <end position="80"/>
    </location>
</feature>
<feature type="transmembrane region" description="Helical" evidence="10">
    <location>
        <begin position="271"/>
        <end position="292"/>
    </location>
</feature>
<feature type="transmembrane region" description="Helical" evidence="10">
    <location>
        <begin position="168"/>
        <end position="189"/>
    </location>
</feature>
<evidence type="ECO:0000256" key="6">
    <source>
        <dbReference type="ARBA" id="ARBA00022692"/>
    </source>
</evidence>
<evidence type="ECO:0000256" key="2">
    <source>
        <dbReference type="ARBA" id="ARBA00008417"/>
    </source>
</evidence>
<evidence type="ECO:0000313" key="11">
    <source>
        <dbReference type="EMBL" id="EKY25454.1"/>
    </source>
</evidence>
<feature type="transmembrane region" description="Helical" evidence="10">
    <location>
        <begin position="313"/>
        <end position="337"/>
    </location>
</feature>
<dbReference type="EMBL" id="AMEZ01000069">
    <property type="protein sequence ID" value="EKY25454.1"/>
    <property type="molecule type" value="Genomic_DNA"/>
</dbReference>
<dbReference type="RefSeq" id="WP_005214331.1">
    <property type="nucleotide sequence ID" value="NZ_KB291659.1"/>
</dbReference>
<dbReference type="HOGENOM" id="CLU_012893_0_0_9"/>
<dbReference type="PANTHER" id="PTHR43823">
    <property type="entry name" value="SPORULATION PROTEIN YKVU"/>
    <property type="match status" value="1"/>
</dbReference>
<comment type="subcellular location">
    <subcellularLocation>
        <location evidence="1">Cell membrane</location>
        <topology evidence="1">Multi-pass membrane protein</topology>
    </subcellularLocation>
</comment>
<dbReference type="InterPro" id="IPR048279">
    <property type="entry name" value="MdtK-like"/>
</dbReference>
<comment type="similarity">
    <text evidence="2">Belongs to the multi antimicrobial extrusion (MATE) (TC 2.A.66.1) family. MepA subfamily.</text>
</comment>
<dbReference type="OrthoDB" id="305360at2"/>
<feature type="transmembrane region" description="Helical" evidence="10">
    <location>
        <begin position="357"/>
        <end position="378"/>
    </location>
</feature>
<name>L1QBW2_9CLOT</name>
<evidence type="ECO:0000313" key="12">
    <source>
        <dbReference type="Proteomes" id="UP000010420"/>
    </source>
</evidence>
<reference evidence="11 12" key="1">
    <citation type="submission" date="2012-05" db="EMBL/GenBank/DDBJ databases">
        <authorList>
            <person name="Weinstock G."/>
            <person name="Sodergren E."/>
            <person name="Lobos E.A."/>
            <person name="Fulton L."/>
            <person name="Fulton R."/>
            <person name="Courtney L."/>
            <person name="Fronick C."/>
            <person name="O'Laughlin M."/>
            <person name="Godfrey J."/>
            <person name="Wilson R.M."/>
            <person name="Miner T."/>
            <person name="Farmer C."/>
            <person name="Delehaunty K."/>
            <person name="Cordes M."/>
            <person name="Minx P."/>
            <person name="Tomlinson C."/>
            <person name="Chen J."/>
            <person name="Wollam A."/>
            <person name="Pepin K.H."/>
            <person name="Bhonagiri V."/>
            <person name="Zhang X."/>
            <person name="Suruliraj S."/>
            <person name="Warren W."/>
            <person name="Mitreva M."/>
            <person name="Mardis E.R."/>
            <person name="Wilson R.K."/>
        </authorList>
    </citation>
    <scope>NUCLEOTIDE SEQUENCE [LARGE SCALE GENOMIC DNA]</scope>
    <source>
        <strain evidence="11 12">DSM 1785</strain>
    </source>
</reference>
<evidence type="ECO:0000256" key="5">
    <source>
        <dbReference type="ARBA" id="ARBA00022475"/>
    </source>
</evidence>
<feature type="transmembrane region" description="Helical" evidence="10">
    <location>
        <begin position="14"/>
        <end position="34"/>
    </location>
</feature>
<keyword evidence="5" id="KW-1003">Cell membrane</keyword>
<dbReference type="GO" id="GO:0046677">
    <property type="term" value="P:response to antibiotic"/>
    <property type="evidence" value="ECO:0007669"/>
    <property type="project" value="UniProtKB-KW"/>
</dbReference>
<feature type="transmembrane region" description="Helical" evidence="10">
    <location>
        <begin position="385"/>
        <end position="410"/>
    </location>
</feature>
<dbReference type="PATRIC" id="fig|545697.3.peg.2407"/>
<dbReference type="eggNOG" id="COG0534">
    <property type="taxonomic scope" value="Bacteria"/>
</dbReference>
<dbReference type="Proteomes" id="UP000010420">
    <property type="component" value="Unassembled WGS sequence"/>
</dbReference>
<organism evidence="11 12">
    <name type="scientific">Clostridium celatum DSM 1785</name>
    <dbReference type="NCBI Taxonomy" id="545697"/>
    <lineage>
        <taxon>Bacteria</taxon>
        <taxon>Bacillati</taxon>
        <taxon>Bacillota</taxon>
        <taxon>Clostridia</taxon>
        <taxon>Eubacteriales</taxon>
        <taxon>Clostridiaceae</taxon>
        <taxon>Clostridium</taxon>
    </lineage>
</organism>
<dbReference type="GO" id="GO:0042910">
    <property type="term" value="F:xenobiotic transmembrane transporter activity"/>
    <property type="evidence" value="ECO:0007669"/>
    <property type="project" value="InterPro"/>
</dbReference>
<dbReference type="AlphaFoldDB" id="L1QBW2"/>
<evidence type="ECO:0000256" key="9">
    <source>
        <dbReference type="ARBA" id="ARBA00023251"/>
    </source>
</evidence>
<keyword evidence="7 10" id="KW-1133">Transmembrane helix</keyword>
<dbReference type="PANTHER" id="PTHR43823:SF3">
    <property type="entry name" value="MULTIDRUG EXPORT PROTEIN MEPA"/>
    <property type="match status" value="1"/>
</dbReference>
<keyword evidence="8 10" id="KW-0472">Membrane</keyword>
<evidence type="ECO:0000256" key="3">
    <source>
        <dbReference type="ARBA" id="ARBA00022106"/>
    </source>
</evidence>
<feature type="transmembrane region" description="Helical" evidence="10">
    <location>
        <begin position="416"/>
        <end position="436"/>
    </location>
</feature>
<keyword evidence="6 10" id="KW-0812">Transmembrane</keyword>
<evidence type="ECO:0000256" key="1">
    <source>
        <dbReference type="ARBA" id="ARBA00004651"/>
    </source>
</evidence>
<evidence type="ECO:0000256" key="7">
    <source>
        <dbReference type="ARBA" id="ARBA00022989"/>
    </source>
</evidence>
<dbReference type="InterPro" id="IPR045070">
    <property type="entry name" value="MATE_MepA-like"/>
</dbReference>
<feature type="transmembrane region" description="Helical" evidence="10">
    <location>
        <begin position="195"/>
        <end position="214"/>
    </location>
</feature>
<feature type="transmembrane region" description="Helical" evidence="10">
    <location>
        <begin position="92"/>
        <end position="115"/>
    </location>
</feature>
<feature type="transmembrane region" description="Helical" evidence="10">
    <location>
        <begin position="135"/>
        <end position="156"/>
    </location>
</feature>
<keyword evidence="9" id="KW-0046">Antibiotic resistance</keyword>
<dbReference type="Pfam" id="PF01554">
    <property type="entry name" value="MatE"/>
    <property type="match status" value="2"/>
</dbReference>
<dbReference type="STRING" id="545697.HMPREF0216_02446"/>
<dbReference type="InterPro" id="IPR051327">
    <property type="entry name" value="MATE_MepA_subfamily"/>
</dbReference>
<keyword evidence="4" id="KW-0813">Transport</keyword>
<accession>L1QBW2</accession>
<proteinExistence type="inferred from homology"/>
<keyword evidence="12" id="KW-1185">Reference proteome</keyword>
<dbReference type="PIRSF" id="PIRSF006603">
    <property type="entry name" value="DinF"/>
    <property type="match status" value="1"/>
</dbReference>
<evidence type="ECO:0000256" key="10">
    <source>
        <dbReference type="SAM" id="Phobius"/>
    </source>
</evidence>
<feature type="transmembrane region" description="Helical" evidence="10">
    <location>
        <begin position="237"/>
        <end position="256"/>
    </location>
</feature>
<protein>
    <recommendedName>
        <fullName evidence="3">Multidrug export protein MepA</fullName>
    </recommendedName>
</protein>
<sequence>MDIKEVLNANIFKVWARFIIASVVGVVLNTIYTVVDGIFIGQGVGEVGLAGVNIAWPAVTLIVGIGLMIGIGTSSIMAIYMGKGKNEKAEKALGTCISLIIIIGIIITILGITFRNPIIKILGATSDTMQSATEYYTIIFIIAIPYMFSTALNPIVRTDGRPDLSMMMIGVGAIANIVLDWLFVMRLGFGVKGAAVATSASIVISMTVSLYHFIKGKATIKIKRKNLRINIELVKRIFKIGFVSFAIQISYGIILLTQNRTMFLYGNTVDVAIYTVATYINCFLVNTCMGIAQGLQPLIGYHYGAKKIKRMNQFVYITISICVVSGILVYTGIFIYGREIIRIFGVSPENIEFAYRMILIYCIGSPFIGTIFTMSGYYQAIGKNIYANIISIGRGFVFQFIFTIVLPPFIGTVGVFLSLPLAELITLIILGSILIIEVRNNTIENFNDTREAINVR</sequence>
<dbReference type="NCBIfam" id="TIGR00797">
    <property type="entry name" value="matE"/>
    <property type="match status" value="1"/>
</dbReference>